<accession>A0A916TAV3</accession>
<dbReference type="AlphaFoldDB" id="A0A916TAV3"/>
<dbReference type="OrthoDB" id="7477016at2"/>
<dbReference type="Gene3D" id="1.10.3990.20">
    <property type="entry name" value="protein bp1543"/>
    <property type="match status" value="1"/>
</dbReference>
<reference evidence="2" key="2">
    <citation type="submission" date="2020-09" db="EMBL/GenBank/DDBJ databases">
        <authorList>
            <person name="Sun Q."/>
            <person name="Zhou Y."/>
        </authorList>
    </citation>
    <scope>NUCLEOTIDE SEQUENCE</scope>
    <source>
        <strain evidence="2">CGMCC 1.12426</strain>
    </source>
</reference>
<organism evidence="2 3">
    <name type="scientific">Roseibium aquae</name>
    <dbReference type="NCBI Taxonomy" id="1323746"/>
    <lineage>
        <taxon>Bacteria</taxon>
        <taxon>Pseudomonadati</taxon>
        <taxon>Pseudomonadota</taxon>
        <taxon>Alphaproteobacteria</taxon>
        <taxon>Hyphomicrobiales</taxon>
        <taxon>Stappiaceae</taxon>
        <taxon>Roseibium</taxon>
    </lineage>
</organism>
<gene>
    <name evidence="2" type="ORF">GCM10011316_06250</name>
</gene>
<feature type="domain" description="Ribbon-helix-helix" evidence="1">
    <location>
        <begin position="4"/>
        <end position="66"/>
    </location>
</feature>
<name>A0A916TAV3_9HYPH</name>
<dbReference type="RefSeq" id="WP_150494339.1">
    <property type="nucleotide sequence ID" value="NZ_BMFA01000001.1"/>
</dbReference>
<evidence type="ECO:0000259" key="1">
    <source>
        <dbReference type="Pfam" id="PF13467"/>
    </source>
</evidence>
<evidence type="ECO:0000313" key="3">
    <source>
        <dbReference type="Proteomes" id="UP000605148"/>
    </source>
</evidence>
<sequence>MALIKRSFTLHGHRTSLALEPEFWAVIDGLALEAGMPLTRLIARIDRDRDPDNPLSSSVRVWALNSLREKAAETRSD</sequence>
<evidence type="ECO:0000313" key="2">
    <source>
        <dbReference type="EMBL" id="GGB36865.1"/>
    </source>
</evidence>
<dbReference type="EMBL" id="BMFA01000001">
    <property type="protein sequence ID" value="GGB36865.1"/>
    <property type="molecule type" value="Genomic_DNA"/>
</dbReference>
<keyword evidence="3" id="KW-1185">Reference proteome</keyword>
<comment type="caution">
    <text evidence="2">The sequence shown here is derived from an EMBL/GenBank/DDBJ whole genome shotgun (WGS) entry which is preliminary data.</text>
</comment>
<reference evidence="2" key="1">
    <citation type="journal article" date="2014" name="Int. J. Syst. Evol. Microbiol.">
        <title>Complete genome sequence of Corynebacterium casei LMG S-19264T (=DSM 44701T), isolated from a smear-ripened cheese.</title>
        <authorList>
            <consortium name="US DOE Joint Genome Institute (JGI-PGF)"/>
            <person name="Walter F."/>
            <person name="Albersmeier A."/>
            <person name="Kalinowski J."/>
            <person name="Ruckert C."/>
        </authorList>
    </citation>
    <scope>NUCLEOTIDE SEQUENCE</scope>
    <source>
        <strain evidence="2">CGMCC 1.12426</strain>
    </source>
</reference>
<dbReference type="InterPro" id="IPR038268">
    <property type="entry name" value="RHH_sf"/>
</dbReference>
<protein>
    <recommendedName>
        <fullName evidence="1">Ribbon-helix-helix domain-containing protein</fullName>
    </recommendedName>
</protein>
<dbReference type="InterPro" id="IPR027373">
    <property type="entry name" value="RHH_dom"/>
</dbReference>
<proteinExistence type="predicted"/>
<dbReference type="Proteomes" id="UP000605148">
    <property type="component" value="Unassembled WGS sequence"/>
</dbReference>
<dbReference type="Pfam" id="PF13467">
    <property type="entry name" value="RHH_4"/>
    <property type="match status" value="1"/>
</dbReference>